<keyword evidence="4" id="KW-1185">Reference proteome</keyword>
<dbReference type="RefSeq" id="WP_285524782.1">
    <property type="nucleotide sequence ID" value="NZ_JASNGB010000179.1"/>
</dbReference>
<comment type="caution">
    <text evidence="3">The sequence shown here is derived from an EMBL/GenBank/DDBJ whole genome shotgun (WGS) entry which is preliminary data.</text>
</comment>
<dbReference type="Pfam" id="PF05345">
    <property type="entry name" value="He_PIG"/>
    <property type="match status" value="1"/>
</dbReference>
<organism evidence="3 4">
    <name type="scientific">Deinococcus rhizophilus</name>
    <dbReference type="NCBI Taxonomy" id="3049544"/>
    <lineage>
        <taxon>Bacteria</taxon>
        <taxon>Thermotogati</taxon>
        <taxon>Deinococcota</taxon>
        <taxon>Deinococci</taxon>
        <taxon>Deinococcales</taxon>
        <taxon>Deinococcaceae</taxon>
        <taxon>Deinococcus</taxon>
    </lineage>
</organism>
<evidence type="ECO:0000313" key="4">
    <source>
        <dbReference type="Proteomes" id="UP001302059"/>
    </source>
</evidence>
<dbReference type="InterPro" id="IPR013783">
    <property type="entry name" value="Ig-like_fold"/>
</dbReference>
<accession>A0ABT7JJR0</accession>
<dbReference type="PROSITE" id="PS51257">
    <property type="entry name" value="PROKAR_LIPOPROTEIN"/>
    <property type="match status" value="1"/>
</dbReference>
<dbReference type="Gene3D" id="2.60.40.10">
    <property type="entry name" value="Immunoglobulins"/>
    <property type="match status" value="1"/>
</dbReference>
<dbReference type="Proteomes" id="UP001302059">
    <property type="component" value="Unassembled WGS sequence"/>
</dbReference>
<evidence type="ECO:0000256" key="1">
    <source>
        <dbReference type="SAM" id="MobiDB-lite"/>
    </source>
</evidence>
<feature type="compositionally biased region" description="Pro residues" evidence="1">
    <location>
        <begin position="239"/>
        <end position="255"/>
    </location>
</feature>
<dbReference type="EMBL" id="JASNGB010000179">
    <property type="protein sequence ID" value="MDL2345298.1"/>
    <property type="molecule type" value="Genomic_DNA"/>
</dbReference>
<evidence type="ECO:0000313" key="3">
    <source>
        <dbReference type="EMBL" id="MDL2345298.1"/>
    </source>
</evidence>
<name>A0ABT7JJR0_9DEIO</name>
<feature type="compositionally biased region" description="Low complexity" evidence="1">
    <location>
        <begin position="256"/>
        <end position="284"/>
    </location>
</feature>
<gene>
    <name evidence="3" type="ORF">QOL99_14240</name>
</gene>
<feature type="compositionally biased region" description="Pro residues" evidence="1">
    <location>
        <begin position="285"/>
        <end position="298"/>
    </location>
</feature>
<feature type="signal peptide" evidence="2">
    <location>
        <begin position="1"/>
        <end position="21"/>
    </location>
</feature>
<proteinExistence type="predicted"/>
<keyword evidence="2" id="KW-0732">Signal</keyword>
<sequence length="305" mass="30976">MRQLTSACVLLLGTLVLGACGDTLPTGSGATGLRDALNFTTTSLPVAYAGERYEAPVTVSGGAGPYTVRLASGTLPPGVTLSGMRLTGAPTKTGAYTFTLEMADANLSSKVREYTLNVNELPPLAVKPQLPTGELRGETRIPLNITAPRTVRAARVTWELPEGVTVTRVQPADAAGVLFWKVTGRTLTVDLGFKSVPANGTRVALVGLRPEKVVKLDATRFAFEARDGAGKLLAEQKLPAPPAPAPRATPAPAAVPTPTGTGTTAPASSTTTPPAASPATTTPSPTAPAAPTPTPPTTPGSGGGQ</sequence>
<reference evidence="3 4" key="1">
    <citation type="submission" date="2023-05" db="EMBL/GenBank/DDBJ databases">
        <authorList>
            <person name="Gao F."/>
        </authorList>
    </citation>
    <scope>NUCLEOTIDE SEQUENCE [LARGE SCALE GENOMIC DNA]</scope>
    <source>
        <strain evidence="3 4">MIMF12</strain>
    </source>
</reference>
<protein>
    <submittedName>
        <fullName evidence="3">Ig domain-containing protein</fullName>
    </submittedName>
</protein>
<feature type="chain" id="PRO_5046508897" evidence="2">
    <location>
        <begin position="22"/>
        <end position="305"/>
    </location>
</feature>
<evidence type="ECO:0000256" key="2">
    <source>
        <dbReference type="SAM" id="SignalP"/>
    </source>
</evidence>
<feature type="region of interest" description="Disordered" evidence="1">
    <location>
        <begin position="238"/>
        <end position="305"/>
    </location>
</feature>